<sequence>MECRTWGPGLDIGETAWFSAIELSMLGMTRDYSAFACLFGVRDLQGHWRPVAADRGLPADVSESVRAEHVSWGDAVFGATWLGWDEILAIDWAEPAIPRATNIARYRRRPDGTVELVHREDWSRGFARASGIDTQSLDPDRISELWEEGTEWEVGTTLYRVERARRRDAVPADGPWQPVWTVMRALADIHGAPGVRLVVWFDE</sequence>
<comment type="caution">
    <text evidence="1">The sequence shown here is derived from an EMBL/GenBank/DDBJ whole genome shotgun (WGS) entry which is preliminary data.</text>
</comment>
<accession>A0A495QZW0</accession>
<protein>
    <submittedName>
        <fullName evidence="1">Uncharacterized protein</fullName>
    </submittedName>
</protein>
<gene>
    <name evidence="1" type="ORF">BZB76_1073</name>
</gene>
<organism evidence="1 2">
    <name type="scientific">Actinomadura pelletieri DSM 43383</name>
    <dbReference type="NCBI Taxonomy" id="1120940"/>
    <lineage>
        <taxon>Bacteria</taxon>
        <taxon>Bacillati</taxon>
        <taxon>Actinomycetota</taxon>
        <taxon>Actinomycetes</taxon>
        <taxon>Streptosporangiales</taxon>
        <taxon>Thermomonosporaceae</taxon>
        <taxon>Actinomadura</taxon>
    </lineage>
</organism>
<evidence type="ECO:0000313" key="2">
    <source>
        <dbReference type="Proteomes" id="UP000274601"/>
    </source>
</evidence>
<dbReference type="AlphaFoldDB" id="A0A495QZW0"/>
<name>A0A495QZW0_9ACTN</name>
<evidence type="ECO:0000313" key="1">
    <source>
        <dbReference type="EMBL" id="RKS79598.1"/>
    </source>
</evidence>
<keyword evidence="2" id="KW-1185">Reference proteome</keyword>
<proteinExistence type="predicted"/>
<dbReference type="EMBL" id="RBWU01000001">
    <property type="protein sequence ID" value="RKS79598.1"/>
    <property type="molecule type" value="Genomic_DNA"/>
</dbReference>
<reference evidence="1 2" key="1">
    <citation type="submission" date="2018-10" db="EMBL/GenBank/DDBJ databases">
        <title>Genomic Encyclopedia of Archaeal and Bacterial Type Strains, Phase II (KMG-II): from individual species to whole genera.</title>
        <authorList>
            <person name="Goeker M."/>
        </authorList>
    </citation>
    <scope>NUCLEOTIDE SEQUENCE [LARGE SCALE GENOMIC DNA]</scope>
    <source>
        <strain evidence="1 2">DSM 43383</strain>
    </source>
</reference>
<dbReference type="Proteomes" id="UP000274601">
    <property type="component" value="Unassembled WGS sequence"/>
</dbReference>